<evidence type="ECO:0000313" key="13">
    <source>
        <dbReference type="Proteomes" id="UP000306980"/>
    </source>
</evidence>
<feature type="transmembrane region" description="Helical" evidence="10">
    <location>
        <begin position="319"/>
        <end position="337"/>
    </location>
</feature>
<dbReference type="Pfam" id="PF13181">
    <property type="entry name" value="TPR_8"/>
    <property type="match status" value="1"/>
</dbReference>
<dbReference type="InterPro" id="IPR022764">
    <property type="entry name" value="Peptidase_S54_rhomboid_dom"/>
</dbReference>
<dbReference type="PANTHER" id="PTHR43731">
    <property type="entry name" value="RHOMBOID PROTEASE"/>
    <property type="match status" value="1"/>
</dbReference>
<dbReference type="OrthoDB" id="9813074at2"/>
<dbReference type="InterPro" id="IPR013105">
    <property type="entry name" value="TPR_2"/>
</dbReference>
<evidence type="ECO:0000256" key="2">
    <source>
        <dbReference type="ARBA" id="ARBA00009045"/>
    </source>
</evidence>
<comment type="similarity">
    <text evidence="2">Belongs to the peptidase S54 family.</text>
</comment>
<feature type="transmembrane region" description="Helical" evidence="10">
    <location>
        <begin position="183"/>
        <end position="201"/>
    </location>
</feature>
<feature type="transmembrane region" description="Helical" evidence="10">
    <location>
        <begin position="368"/>
        <end position="389"/>
    </location>
</feature>
<dbReference type="GO" id="GO:0004252">
    <property type="term" value="F:serine-type endopeptidase activity"/>
    <property type="evidence" value="ECO:0007669"/>
    <property type="project" value="InterPro"/>
</dbReference>
<dbReference type="SMART" id="SM00028">
    <property type="entry name" value="TPR"/>
    <property type="match status" value="2"/>
</dbReference>
<name>A0A5S3QID4_9BACI</name>
<proteinExistence type="inferred from homology"/>
<dbReference type="AlphaFoldDB" id="A0A5S3QID4"/>
<dbReference type="InterPro" id="IPR035952">
    <property type="entry name" value="Rhomboid-like_sf"/>
</dbReference>
<dbReference type="PANTHER" id="PTHR43731:SF14">
    <property type="entry name" value="PRESENILIN-ASSOCIATED RHOMBOID-LIKE PROTEIN, MITOCHONDRIAL"/>
    <property type="match status" value="1"/>
</dbReference>
<feature type="transmembrane region" description="Helical" evidence="10">
    <location>
        <begin position="291"/>
        <end position="310"/>
    </location>
</feature>
<keyword evidence="3 10" id="KW-0812">Transmembrane</keyword>
<protein>
    <submittedName>
        <fullName evidence="12">Rhomboid family intramembrane serine protease</fullName>
    </submittedName>
</protein>
<dbReference type="Gene3D" id="1.20.1540.10">
    <property type="entry name" value="Rhomboid-like"/>
    <property type="match status" value="1"/>
</dbReference>
<feature type="domain" description="Peptidase S54 rhomboid" evidence="11">
    <location>
        <begin position="226"/>
        <end position="360"/>
    </location>
</feature>
<sequence>MELEEKYRMYDLAYQLTGAADFEVLDFSDNEIWLTRKSGKVSKVVRLYHGGFDWKNHMKNDIAQVFQKTKSIKRLLRGKQIDIHNVYIATYAPVDDWEILKKPMQLQDKHQIKMYVYYLSDQERNDELQRLQSAIEIKLQDIPASISEEEMSEGIDYYLKRLAEDKNRKQQEMENLFTNGRPMFTYILLAVNLLVFALLSISGGSTSTETLIRFGAKYNPAIIENGQWWRIVSSMFLHIGVLHLAMNMLAVYYLGAIVERLFGTARFILIYFLAGIGGGLASFAFTENISAGASGALFGLFGSLLFFGVIHKKIFFQTIGMNLLVIIGINILFGLMAPQIDNGAHMGGLLAGFIASAVVHLPGKRTALMQILALILYVLFTAGLVSYGVNHNITSPAYQLMNAQLLNDDGKYEAVIDAATTELTKDDDLDSDLESQLLFQRSYAYIQLGKINPAIDDLELSAELNKQFTEAHYNLAILYAEKGNEKEAARHIRTAYQLTPDEQEIRRMYEQITGETVE</sequence>
<dbReference type="Pfam" id="PF07719">
    <property type="entry name" value="TPR_2"/>
    <property type="match status" value="1"/>
</dbReference>
<evidence type="ECO:0000256" key="1">
    <source>
        <dbReference type="ARBA" id="ARBA00004141"/>
    </source>
</evidence>
<organism evidence="12 13">
    <name type="scientific">Lentibacillus cibarius</name>
    <dbReference type="NCBI Taxonomy" id="2583219"/>
    <lineage>
        <taxon>Bacteria</taxon>
        <taxon>Bacillati</taxon>
        <taxon>Bacillota</taxon>
        <taxon>Bacilli</taxon>
        <taxon>Bacillales</taxon>
        <taxon>Bacillaceae</taxon>
        <taxon>Lentibacillus</taxon>
    </lineage>
</organism>
<keyword evidence="8 10" id="KW-0472">Membrane</keyword>
<dbReference type="Gene3D" id="1.25.40.10">
    <property type="entry name" value="Tetratricopeptide repeat domain"/>
    <property type="match status" value="1"/>
</dbReference>
<dbReference type="EMBL" id="VCIA01000001">
    <property type="protein sequence ID" value="TMN20971.1"/>
    <property type="molecule type" value="Genomic_DNA"/>
</dbReference>
<comment type="subcellular location">
    <subcellularLocation>
        <location evidence="1">Membrane</location>
        <topology evidence="1">Multi-pass membrane protein</topology>
    </subcellularLocation>
</comment>
<evidence type="ECO:0000313" key="12">
    <source>
        <dbReference type="EMBL" id="TMN20971.1"/>
    </source>
</evidence>
<comment type="caution">
    <text evidence="12">The sequence shown here is derived from an EMBL/GenBank/DDBJ whole genome shotgun (WGS) entry which is preliminary data.</text>
</comment>
<keyword evidence="7 10" id="KW-1133">Transmembrane helix</keyword>
<dbReference type="InterPro" id="IPR050925">
    <property type="entry name" value="Rhomboid_protease_S54"/>
</dbReference>
<evidence type="ECO:0000256" key="5">
    <source>
        <dbReference type="ARBA" id="ARBA00022801"/>
    </source>
</evidence>
<gene>
    <name evidence="12" type="ORF">FFL34_01720</name>
</gene>
<dbReference type="InterPro" id="IPR019734">
    <property type="entry name" value="TPR_rpt"/>
</dbReference>
<accession>A0A5S3QID4</accession>
<dbReference type="GO" id="GO:0016020">
    <property type="term" value="C:membrane"/>
    <property type="evidence" value="ECO:0007669"/>
    <property type="project" value="UniProtKB-SubCell"/>
</dbReference>
<evidence type="ECO:0000256" key="3">
    <source>
        <dbReference type="ARBA" id="ARBA00022692"/>
    </source>
</evidence>
<dbReference type="PROSITE" id="PS50005">
    <property type="entry name" value="TPR"/>
    <property type="match status" value="1"/>
</dbReference>
<feature type="transmembrane region" description="Helical" evidence="10">
    <location>
        <begin position="235"/>
        <end position="255"/>
    </location>
</feature>
<evidence type="ECO:0000259" key="11">
    <source>
        <dbReference type="Pfam" id="PF01694"/>
    </source>
</evidence>
<keyword evidence="12" id="KW-0645">Protease</keyword>
<evidence type="ECO:0000256" key="6">
    <source>
        <dbReference type="ARBA" id="ARBA00022803"/>
    </source>
</evidence>
<dbReference type="SUPFAM" id="SSF144091">
    <property type="entry name" value="Rhomboid-like"/>
    <property type="match status" value="1"/>
</dbReference>
<keyword evidence="4" id="KW-0677">Repeat</keyword>
<feature type="repeat" description="TPR" evidence="9">
    <location>
        <begin position="469"/>
        <end position="502"/>
    </location>
</feature>
<dbReference type="InterPro" id="IPR011990">
    <property type="entry name" value="TPR-like_helical_dom_sf"/>
</dbReference>
<dbReference type="Pfam" id="PF01694">
    <property type="entry name" value="Rhomboid"/>
    <property type="match status" value="1"/>
</dbReference>
<evidence type="ECO:0000256" key="9">
    <source>
        <dbReference type="PROSITE-ProRule" id="PRU00339"/>
    </source>
</evidence>
<evidence type="ECO:0000256" key="8">
    <source>
        <dbReference type="ARBA" id="ARBA00023136"/>
    </source>
</evidence>
<evidence type="ECO:0000256" key="7">
    <source>
        <dbReference type="ARBA" id="ARBA00022989"/>
    </source>
</evidence>
<keyword evidence="6 9" id="KW-0802">TPR repeat</keyword>
<evidence type="ECO:0000256" key="4">
    <source>
        <dbReference type="ARBA" id="ARBA00022737"/>
    </source>
</evidence>
<reference evidence="12 13" key="1">
    <citation type="submission" date="2019-05" db="EMBL/GenBank/DDBJ databases">
        <title>Genomic analysis of Lentibacillus sp. NKC220-2.</title>
        <authorList>
            <person name="Oh Y.J."/>
        </authorList>
    </citation>
    <scope>NUCLEOTIDE SEQUENCE [LARGE SCALE GENOMIC DNA]</scope>
    <source>
        <strain evidence="12 13">NKC220-2</strain>
    </source>
</reference>
<evidence type="ECO:0000256" key="10">
    <source>
        <dbReference type="SAM" id="Phobius"/>
    </source>
</evidence>
<dbReference type="GO" id="GO:0006508">
    <property type="term" value="P:proteolysis"/>
    <property type="evidence" value="ECO:0007669"/>
    <property type="project" value="UniProtKB-KW"/>
</dbReference>
<feature type="transmembrane region" description="Helical" evidence="10">
    <location>
        <begin position="267"/>
        <end position="285"/>
    </location>
</feature>
<dbReference type="RefSeq" id="WP_138600781.1">
    <property type="nucleotide sequence ID" value="NZ_VCIA01000001.1"/>
</dbReference>
<dbReference type="SUPFAM" id="SSF48452">
    <property type="entry name" value="TPR-like"/>
    <property type="match status" value="1"/>
</dbReference>
<keyword evidence="5" id="KW-0378">Hydrolase</keyword>
<dbReference type="Proteomes" id="UP000306980">
    <property type="component" value="Unassembled WGS sequence"/>
</dbReference>